<dbReference type="AlphaFoldDB" id="A0AA88HWL1"/>
<dbReference type="Proteomes" id="UP001187531">
    <property type="component" value="Unassembled WGS sequence"/>
</dbReference>
<proteinExistence type="predicted"/>
<evidence type="ECO:0000313" key="1">
    <source>
        <dbReference type="EMBL" id="KAK2716403.1"/>
    </source>
</evidence>
<feature type="non-terminal residue" evidence="1">
    <location>
        <position position="80"/>
    </location>
</feature>
<organism evidence="1 2">
    <name type="scientific">Artemia franciscana</name>
    <name type="common">Brine shrimp</name>
    <name type="synonym">Artemia sanfranciscana</name>
    <dbReference type="NCBI Taxonomy" id="6661"/>
    <lineage>
        <taxon>Eukaryota</taxon>
        <taxon>Metazoa</taxon>
        <taxon>Ecdysozoa</taxon>
        <taxon>Arthropoda</taxon>
        <taxon>Crustacea</taxon>
        <taxon>Branchiopoda</taxon>
        <taxon>Anostraca</taxon>
        <taxon>Artemiidae</taxon>
        <taxon>Artemia</taxon>
    </lineage>
</organism>
<sequence length="80" mass="8976">VPKTKVTGRSLKLRVEPYNLCFKVEQLNVIMLRYFITFAQIVFVSSKAVLNNGGYDGIIIGISEYVSEPSDCAAFLTRLE</sequence>
<accession>A0AA88HWL1</accession>
<protein>
    <submittedName>
        <fullName evidence="1">Uncharacterized protein</fullName>
    </submittedName>
</protein>
<feature type="non-terminal residue" evidence="1">
    <location>
        <position position="1"/>
    </location>
</feature>
<keyword evidence="2" id="KW-1185">Reference proteome</keyword>
<dbReference type="EMBL" id="JAVRJZ010000012">
    <property type="protein sequence ID" value="KAK2716403.1"/>
    <property type="molecule type" value="Genomic_DNA"/>
</dbReference>
<gene>
    <name evidence="1" type="ORF">QYM36_010829</name>
</gene>
<evidence type="ECO:0000313" key="2">
    <source>
        <dbReference type="Proteomes" id="UP001187531"/>
    </source>
</evidence>
<name>A0AA88HWL1_ARTSF</name>
<reference evidence="1" key="1">
    <citation type="submission" date="2023-07" db="EMBL/GenBank/DDBJ databases">
        <title>Chromosome-level genome assembly of Artemia franciscana.</title>
        <authorList>
            <person name="Jo E."/>
        </authorList>
    </citation>
    <scope>NUCLEOTIDE SEQUENCE</scope>
    <source>
        <tissue evidence="1">Whole body</tissue>
    </source>
</reference>
<comment type="caution">
    <text evidence="1">The sequence shown here is derived from an EMBL/GenBank/DDBJ whole genome shotgun (WGS) entry which is preliminary data.</text>
</comment>